<evidence type="ECO:0000313" key="1">
    <source>
        <dbReference type="EMBL" id="GAA4807788.1"/>
    </source>
</evidence>
<accession>A0ABP9CBB7</accession>
<comment type="caution">
    <text evidence="1">The sequence shown here is derived from an EMBL/GenBank/DDBJ whole genome shotgun (WGS) entry which is preliminary data.</text>
</comment>
<protein>
    <submittedName>
        <fullName evidence="1">Uncharacterized protein</fullName>
    </submittedName>
</protein>
<proteinExistence type="predicted"/>
<keyword evidence="2" id="KW-1185">Reference proteome</keyword>
<sequence>MSVRNAECRGTTRVDQDLQCQGPQFPGALLPDLSQTGYRIDIYTFQDGLNSPSQRSRGVVASMKE</sequence>
<dbReference type="Proteomes" id="UP001501265">
    <property type="component" value="Unassembled WGS sequence"/>
</dbReference>
<organism evidence="1 2">
    <name type="scientific">Streptomyces ziwulingensis</name>
    <dbReference type="NCBI Taxonomy" id="1045501"/>
    <lineage>
        <taxon>Bacteria</taxon>
        <taxon>Bacillati</taxon>
        <taxon>Actinomycetota</taxon>
        <taxon>Actinomycetes</taxon>
        <taxon>Kitasatosporales</taxon>
        <taxon>Streptomycetaceae</taxon>
        <taxon>Streptomyces</taxon>
    </lineage>
</organism>
<reference evidence="2" key="1">
    <citation type="journal article" date="2019" name="Int. J. Syst. Evol. Microbiol.">
        <title>The Global Catalogue of Microorganisms (GCM) 10K type strain sequencing project: providing services to taxonomists for standard genome sequencing and annotation.</title>
        <authorList>
            <consortium name="The Broad Institute Genomics Platform"/>
            <consortium name="The Broad Institute Genome Sequencing Center for Infectious Disease"/>
            <person name="Wu L."/>
            <person name="Ma J."/>
        </authorList>
    </citation>
    <scope>NUCLEOTIDE SEQUENCE [LARGE SCALE GENOMIC DNA]</scope>
    <source>
        <strain evidence="2">JCM 18081</strain>
    </source>
</reference>
<name>A0ABP9CBB7_9ACTN</name>
<evidence type="ECO:0000313" key="2">
    <source>
        <dbReference type="Proteomes" id="UP001501265"/>
    </source>
</evidence>
<gene>
    <name evidence="1" type="ORF">GCM10023220_42650</name>
</gene>
<dbReference type="EMBL" id="BAABIG010000041">
    <property type="protein sequence ID" value="GAA4807788.1"/>
    <property type="molecule type" value="Genomic_DNA"/>
</dbReference>